<dbReference type="InterPro" id="IPR036388">
    <property type="entry name" value="WH-like_DNA-bd_sf"/>
</dbReference>
<dbReference type="GO" id="GO:0045892">
    <property type="term" value="P:negative regulation of DNA-templated transcription"/>
    <property type="evidence" value="ECO:0007669"/>
    <property type="project" value="TreeGrafter"/>
</dbReference>
<sequence length="266" mass="28506">MGSSEKRKNKKLSTVDRALSVIEYLAECGPTGAPLGEIAAAVESNKATTHHTLGALKTRTWVEQDSQTGNYFLGDGVAPLVRYTTRTEMLKETLHPALVAISLRFNELVHAGVLAGDHVRYIDKVEPDRAIRVVSFVGREVPAPITALGRALLGGAGLSEDQINWYLERVPESGPALRESFVENLERVRAEGWSYEQEENEAGIACVGVPLYLPDGRTAAVSVSAPAERLPFERAREVAQGMAEELSALPGSSGITVSPALSGTGD</sequence>
<dbReference type="PROSITE" id="PS51078">
    <property type="entry name" value="ICLR_ED"/>
    <property type="match status" value="1"/>
</dbReference>
<dbReference type="eggNOG" id="COG1414">
    <property type="taxonomic scope" value="Bacteria"/>
</dbReference>
<dbReference type="Pfam" id="PF09339">
    <property type="entry name" value="HTH_IclR"/>
    <property type="match status" value="1"/>
</dbReference>
<keyword evidence="1" id="KW-0805">Transcription regulation</keyword>
<dbReference type="PROSITE" id="PS51077">
    <property type="entry name" value="HTH_ICLR"/>
    <property type="match status" value="1"/>
</dbReference>
<keyword evidence="3" id="KW-0804">Transcription</keyword>
<evidence type="ECO:0000259" key="4">
    <source>
        <dbReference type="PROSITE" id="PS51077"/>
    </source>
</evidence>
<dbReference type="RefSeq" id="WP_007001766.1">
    <property type="nucleotide sequence ID" value="NZ_JH992956.1"/>
</dbReference>
<dbReference type="Gene3D" id="1.10.10.10">
    <property type="entry name" value="Winged helix-like DNA-binding domain superfamily/Winged helix DNA-binding domain"/>
    <property type="match status" value="1"/>
</dbReference>
<dbReference type="HOGENOM" id="CLU_062618_6_3_11"/>
<keyword evidence="7" id="KW-1185">Reference proteome</keyword>
<dbReference type="Pfam" id="PF01614">
    <property type="entry name" value="IclR_C"/>
    <property type="match status" value="1"/>
</dbReference>
<dbReference type="InterPro" id="IPR014757">
    <property type="entry name" value="Tscrpt_reg_IclR_C"/>
</dbReference>
<evidence type="ECO:0000256" key="1">
    <source>
        <dbReference type="ARBA" id="ARBA00023015"/>
    </source>
</evidence>
<dbReference type="InterPro" id="IPR029016">
    <property type="entry name" value="GAF-like_dom_sf"/>
</dbReference>
<name>K9EBH1_9ACTO</name>
<evidence type="ECO:0000313" key="7">
    <source>
        <dbReference type="Proteomes" id="UP000009888"/>
    </source>
</evidence>
<dbReference type="SUPFAM" id="SSF46785">
    <property type="entry name" value="Winged helix' DNA-binding domain"/>
    <property type="match status" value="1"/>
</dbReference>
<protein>
    <recommendedName>
        <fullName evidence="8">IclR family transcriptional regulator</fullName>
    </recommendedName>
</protein>
<evidence type="ECO:0000256" key="2">
    <source>
        <dbReference type="ARBA" id="ARBA00023125"/>
    </source>
</evidence>
<comment type="caution">
    <text evidence="6">The sequence shown here is derived from an EMBL/GenBank/DDBJ whole genome shotgun (WGS) entry which is preliminary data.</text>
</comment>
<evidence type="ECO:0008006" key="8">
    <source>
        <dbReference type="Google" id="ProtNLM"/>
    </source>
</evidence>
<accession>K9EBH1</accession>
<dbReference type="GO" id="GO:0003700">
    <property type="term" value="F:DNA-binding transcription factor activity"/>
    <property type="evidence" value="ECO:0007669"/>
    <property type="project" value="TreeGrafter"/>
</dbReference>
<reference evidence="6 7" key="1">
    <citation type="submission" date="2012-09" db="EMBL/GenBank/DDBJ databases">
        <title>The Genome Sequence of Actinobaculum massiliae ACS-171-V-COL2.</title>
        <authorList>
            <consortium name="The Broad Institute Genome Sequencing Platform"/>
            <person name="Earl A."/>
            <person name="Ward D."/>
            <person name="Feldgarden M."/>
            <person name="Gevers D."/>
            <person name="Saerens B."/>
            <person name="Vaneechoutte M."/>
            <person name="Walker B."/>
            <person name="Young S.K."/>
            <person name="Zeng Q."/>
            <person name="Gargeya S."/>
            <person name="Fitzgerald M."/>
            <person name="Haas B."/>
            <person name="Abouelleil A."/>
            <person name="Alvarado L."/>
            <person name="Arachchi H.M."/>
            <person name="Berlin A."/>
            <person name="Chapman S.B."/>
            <person name="Goldberg J."/>
            <person name="Griggs A."/>
            <person name="Gujja S."/>
            <person name="Hansen M."/>
            <person name="Howarth C."/>
            <person name="Imamovic A."/>
            <person name="Larimer J."/>
            <person name="McCowen C."/>
            <person name="Montmayeur A."/>
            <person name="Murphy C."/>
            <person name="Neiman D."/>
            <person name="Pearson M."/>
            <person name="Priest M."/>
            <person name="Roberts A."/>
            <person name="Saif S."/>
            <person name="Shea T."/>
            <person name="Sisk P."/>
            <person name="Sykes S."/>
            <person name="Wortman J."/>
            <person name="Nusbaum C."/>
            <person name="Birren B."/>
        </authorList>
    </citation>
    <scope>NUCLEOTIDE SEQUENCE [LARGE SCALE GENOMIC DNA]</scope>
    <source>
        <strain evidence="7">ACS-171-V-Col2</strain>
    </source>
</reference>
<dbReference type="GO" id="GO:0003677">
    <property type="term" value="F:DNA binding"/>
    <property type="evidence" value="ECO:0007669"/>
    <property type="project" value="UniProtKB-KW"/>
</dbReference>
<dbReference type="PANTHER" id="PTHR30136">
    <property type="entry name" value="HELIX-TURN-HELIX TRANSCRIPTIONAL REGULATOR, ICLR FAMILY"/>
    <property type="match status" value="1"/>
</dbReference>
<dbReference type="AlphaFoldDB" id="K9EBH1"/>
<dbReference type="SMART" id="SM00346">
    <property type="entry name" value="HTH_ICLR"/>
    <property type="match status" value="1"/>
</dbReference>
<evidence type="ECO:0000256" key="3">
    <source>
        <dbReference type="ARBA" id="ARBA00023163"/>
    </source>
</evidence>
<dbReference type="STRING" id="202789.GCA_001457435_00543"/>
<dbReference type="InterPro" id="IPR050707">
    <property type="entry name" value="HTH_MetabolicPath_Reg"/>
</dbReference>
<dbReference type="InterPro" id="IPR036390">
    <property type="entry name" value="WH_DNA-bd_sf"/>
</dbReference>
<evidence type="ECO:0000313" key="6">
    <source>
        <dbReference type="EMBL" id="EKU94614.1"/>
    </source>
</evidence>
<feature type="domain" description="IclR-ED" evidence="5">
    <location>
        <begin position="76"/>
        <end position="263"/>
    </location>
</feature>
<dbReference type="InterPro" id="IPR005471">
    <property type="entry name" value="Tscrpt_reg_IclR_N"/>
</dbReference>
<dbReference type="EMBL" id="AGWL01000008">
    <property type="protein sequence ID" value="EKU94614.1"/>
    <property type="molecule type" value="Genomic_DNA"/>
</dbReference>
<dbReference type="Proteomes" id="UP000009888">
    <property type="component" value="Unassembled WGS sequence"/>
</dbReference>
<dbReference type="PATRIC" id="fig|883066.3.peg.1624"/>
<proteinExistence type="predicted"/>
<keyword evidence="2" id="KW-0238">DNA-binding</keyword>
<gene>
    <name evidence="6" type="ORF">HMPREF9233_01561</name>
</gene>
<dbReference type="SUPFAM" id="SSF55781">
    <property type="entry name" value="GAF domain-like"/>
    <property type="match status" value="1"/>
</dbReference>
<evidence type="ECO:0000259" key="5">
    <source>
        <dbReference type="PROSITE" id="PS51078"/>
    </source>
</evidence>
<organism evidence="6 7">
    <name type="scientific">Actinobaculum massiliense ACS-171-V-Col2</name>
    <dbReference type="NCBI Taxonomy" id="883066"/>
    <lineage>
        <taxon>Bacteria</taxon>
        <taxon>Bacillati</taxon>
        <taxon>Actinomycetota</taxon>
        <taxon>Actinomycetes</taxon>
        <taxon>Actinomycetales</taxon>
        <taxon>Actinomycetaceae</taxon>
        <taxon>Actinobaculum</taxon>
    </lineage>
</organism>
<feature type="domain" description="HTH iclR-type" evidence="4">
    <location>
        <begin position="12"/>
        <end position="75"/>
    </location>
</feature>
<dbReference type="PANTHER" id="PTHR30136:SF24">
    <property type="entry name" value="HTH-TYPE TRANSCRIPTIONAL REPRESSOR ALLR"/>
    <property type="match status" value="1"/>
</dbReference>
<dbReference type="Gene3D" id="3.30.450.40">
    <property type="match status" value="1"/>
</dbReference>